<feature type="compositionally biased region" description="Basic and acidic residues" evidence="1">
    <location>
        <begin position="41"/>
        <end position="50"/>
    </location>
</feature>
<organism evidence="2 3">
    <name type="scientific">Acropora cervicornis</name>
    <name type="common">Staghorn coral</name>
    <dbReference type="NCBI Taxonomy" id="6130"/>
    <lineage>
        <taxon>Eukaryota</taxon>
        <taxon>Metazoa</taxon>
        <taxon>Cnidaria</taxon>
        <taxon>Anthozoa</taxon>
        <taxon>Hexacorallia</taxon>
        <taxon>Scleractinia</taxon>
        <taxon>Astrocoeniina</taxon>
        <taxon>Acroporidae</taxon>
        <taxon>Acropora</taxon>
    </lineage>
</organism>
<comment type="caution">
    <text evidence="2">The sequence shown here is derived from an EMBL/GenBank/DDBJ whole genome shotgun (WGS) entry which is preliminary data.</text>
</comment>
<reference evidence="2" key="1">
    <citation type="journal article" date="2023" name="G3 (Bethesda)">
        <title>Whole genome assembly and annotation of the endangered Caribbean coral Acropora cervicornis.</title>
        <authorList>
            <person name="Selwyn J.D."/>
            <person name="Vollmer S.V."/>
        </authorList>
    </citation>
    <scope>NUCLEOTIDE SEQUENCE</scope>
    <source>
        <strain evidence="2">K2</strain>
    </source>
</reference>
<feature type="compositionally biased region" description="Polar residues" evidence="1">
    <location>
        <begin position="90"/>
        <end position="103"/>
    </location>
</feature>
<dbReference type="EMBL" id="JARQWQ010000115">
    <property type="protein sequence ID" value="KAK2550131.1"/>
    <property type="molecule type" value="Genomic_DNA"/>
</dbReference>
<keyword evidence="3" id="KW-1185">Reference proteome</keyword>
<dbReference type="AlphaFoldDB" id="A0AAD9PWI4"/>
<dbReference type="Proteomes" id="UP001249851">
    <property type="component" value="Unassembled WGS sequence"/>
</dbReference>
<sequence>MKHYYDKKAHDLSPLATGQPVHIQDQATKKWFPGTVNCTRPEPRSYEVKTHSGSILRRNRRHLRPADTGQVVVNSEDEPDESDEPAEASHNVQESAKPSQTIMPSPARDVGVTSGPPCAGPNPETYRTRKSLTETDLIARAAVFSVTESQMGIMSICPRHRHCLGKFWRPPRSCQYPDHKGKSTAVGGRHVIGLKQSREIFSLFGENAAVGSPICTTCRKKHRERLTTCEAKWLRPGKETQLESAFDQETVSERFALKSTENYDANKIPQYGS</sequence>
<feature type="compositionally biased region" description="Acidic residues" evidence="1">
    <location>
        <begin position="75"/>
        <end position="86"/>
    </location>
</feature>
<gene>
    <name evidence="2" type="ORF">P5673_029327</name>
</gene>
<accession>A0AAD9PWI4</accession>
<feature type="region of interest" description="Disordered" evidence="1">
    <location>
        <begin position="38"/>
        <end position="130"/>
    </location>
</feature>
<evidence type="ECO:0000313" key="2">
    <source>
        <dbReference type="EMBL" id="KAK2550131.1"/>
    </source>
</evidence>
<proteinExistence type="predicted"/>
<dbReference type="PANTHER" id="PTHR33244">
    <property type="entry name" value="INTEGRASE CATALYTIC DOMAIN-CONTAINING PROTEIN-RELATED"/>
    <property type="match status" value="1"/>
</dbReference>
<reference evidence="2" key="2">
    <citation type="journal article" date="2023" name="Science">
        <title>Genomic signatures of disease resistance in endangered staghorn corals.</title>
        <authorList>
            <person name="Vollmer S.V."/>
            <person name="Selwyn J.D."/>
            <person name="Despard B.A."/>
            <person name="Roesel C.L."/>
        </authorList>
    </citation>
    <scope>NUCLEOTIDE SEQUENCE</scope>
    <source>
        <strain evidence="2">K2</strain>
    </source>
</reference>
<evidence type="ECO:0000313" key="3">
    <source>
        <dbReference type="Proteomes" id="UP001249851"/>
    </source>
</evidence>
<protein>
    <submittedName>
        <fullName evidence="2">Uncharacterized protein</fullName>
    </submittedName>
</protein>
<dbReference type="PANTHER" id="PTHR33244:SF3">
    <property type="entry name" value="PEPTIDASE A2 DOMAIN-CONTAINING PROTEIN"/>
    <property type="match status" value="1"/>
</dbReference>
<evidence type="ECO:0000256" key="1">
    <source>
        <dbReference type="SAM" id="MobiDB-lite"/>
    </source>
</evidence>
<name>A0AAD9PWI4_ACRCE</name>